<dbReference type="Gene3D" id="2.100.10.30">
    <property type="entry name" value="Jacalin-like lectin domain"/>
    <property type="match status" value="3"/>
</dbReference>
<organism evidence="2 3">
    <name type="scientific">Phytophthora citrophthora</name>
    <dbReference type="NCBI Taxonomy" id="4793"/>
    <lineage>
        <taxon>Eukaryota</taxon>
        <taxon>Sar</taxon>
        <taxon>Stramenopiles</taxon>
        <taxon>Oomycota</taxon>
        <taxon>Peronosporomycetes</taxon>
        <taxon>Peronosporales</taxon>
        <taxon>Peronosporaceae</taxon>
        <taxon>Phytophthora</taxon>
    </lineage>
</organism>
<dbReference type="EMBL" id="JASMQC010000013">
    <property type="protein sequence ID" value="KAK1940955.1"/>
    <property type="molecule type" value="Genomic_DNA"/>
</dbReference>
<dbReference type="PANTHER" id="PTHR47293:SF15">
    <property type="entry name" value="JACALIN-RELATED LECTIN 19"/>
    <property type="match status" value="1"/>
</dbReference>
<feature type="domain" description="Jacalin-type lectin" evidence="1">
    <location>
        <begin position="318"/>
        <end position="459"/>
    </location>
</feature>
<dbReference type="AlphaFoldDB" id="A0AAD9LLG6"/>
<feature type="domain" description="Jacalin-type lectin" evidence="1">
    <location>
        <begin position="154"/>
        <end position="300"/>
    </location>
</feature>
<dbReference type="Pfam" id="PF01419">
    <property type="entry name" value="Jacalin"/>
    <property type="match status" value="3"/>
</dbReference>
<dbReference type="Proteomes" id="UP001259832">
    <property type="component" value="Unassembled WGS sequence"/>
</dbReference>
<proteinExistence type="predicted"/>
<dbReference type="PANTHER" id="PTHR47293">
    <property type="entry name" value="JACALIN-RELATED LECTIN 3"/>
    <property type="match status" value="1"/>
</dbReference>
<evidence type="ECO:0000259" key="1">
    <source>
        <dbReference type="PROSITE" id="PS51752"/>
    </source>
</evidence>
<reference evidence="2" key="1">
    <citation type="submission" date="2023-08" db="EMBL/GenBank/DDBJ databases">
        <title>Reference Genome Resource for the Citrus Pathogen Phytophthora citrophthora.</title>
        <authorList>
            <person name="Moller H."/>
            <person name="Coetzee B."/>
            <person name="Rose L.J."/>
            <person name="Van Niekerk J.M."/>
        </authorList>
    </citation>
    <scope>NUCLEOTIDE SEQUENCE</scope>
    <source>
        <strain evidence="2">STE-U-9442</strain>
    </source>
</reference>
<dbReference type="PROSITE" id="PS51752">
    <property type="entry name" value="JACALIN_LECTIN"/>
    <property type="match status" value="3"/>
</dbReference>
<evidence type="ECO:0000313" key="3">
    <source>
        <dbReference type="Proteomes" id="UP001259832"/>
    </source>
</evidence>
<dbReference type="SUPFAM" id="SSF51101">
    <property type="entry name" value="Mannose-binding lectins"/>
    <property type="match status" value="3"/>
</dbReference>
<dbReference type="InterPro" id="IPR001229">
    <property type="entry name" value="Jacalin-like_lectin_dom"/>
</dbReference>
<feature type="domain" description="Jacalin-type lectin" evidence="1">
    <location>
        <begin position="1"/>
        <end position="84"/>
    </location>
</feature>
<comment type="caution">
    <text evidence="2">The sequence shown here is derived from an EMBL/GenBank/DDBJ whole genome shotgun (WGS) entry which is preliminary data.</text>
</comment>
<gene>
    <name evidence="2" type="ORF">P3T76_007661</name>
</gene>
<keyword evidence="3" id="KW-1185">Reference proteome</keyword>
<dbReference type="InterPro" id="IPR036404">
    <property type="entry name" value="Jacalin-like_lectin_dom_sf"/>
</dbReference>
<accession>A0AAD9LLG6</accession>
<protein>
    <recommendedName>
        <fullName evidence="1">Jacalin-type lectin domain-containing protein</fullName>
    </recommendedName>
</protein>
<dbReference type="SMART" id="SM00915">
    <property type="entry name" value="Jacalin"/>
    <property type="match status" value="2"/>
</dbReference>
<evidence type="ECO:0000313" key="2">
    <source>
        <dbReference type="EMBL" id="KAK1940955.1"/>
    </source>
</evidence>
<sequence length="968" mass="101439">MNTLQLGPGEYITSMEVHSSKNKQTKDHTRVFYLKFVTNAGNSVSGGSQAGSIGSATAPTGYHLAGFYGRDGGQIDLLGAIWAPLPTEVGPGTVAPANIPEPETPASSVLAVFDHSASMGSGSAASDDTIVFPVSTRIILPATTTAPTPSGPATQLSEAYGGPHGSLFSDVALAMAGQTISSIAIRAGARIDGITLTVAAPTALSFVHGYDGVSNTNNALSLGVGEYITSMEVHSAKNRHTNDHTRVFYLKFTTNAGRSVFAGTQTDSSAVATAPEGYQLGGFFGRGDREIVLLGAVWTRIAADLPSTDEGTARSGDIQLSPIYGGPHGTAFSDIASIKLSRPVSTITICAGARVDGILLQSGDQTFSHGYSCAQGNTLVLGEGEYITSLEAHWGKNRRTNDHTRVFYLKFITSAGNSVSGGTTTSDTAVATAPKGFQLSGFFGRAGGVIDQLGAIWTRRSATDLSLTDEMESSGMYATTIRNWVGPTIGQSSDTACYRKSVAFGSKNVCPLGYSNDGDDCLAMCPLSYPVECSLECIPQNDDCALATLTKIGSVVAVALNLASGGVFGGILAAYKTAKLAVTCAANIVSVVRGLIYYLRYRQTTAPQGKAAELLTVAYQTDVVLYDLPVAVCVCLGLPVPQNAKFAATVLVIVEGIVKQAITNGDEIISTGENVLNLLTGTGALNGTVDSSTTDELQDLITRNSSCGYELKRLTDHVVRSVNDIRSSGASAADVRVQVYKSSIVTNDIPAVTNHCMGELLGSKTLTGAYETRDMLRKTFGVIVDQLIDTGTTDMGKNVAQDEYMLKVANMGLVVLSTVDPTGIAYMASQFVQPICGPTAYLGDIDDGTLHDALGLTTVDEAFVGSYGTWARKGDGIVHLVFESIDKEDVTVVIHSGGDEYANVDVAAGATVIWDATIPELQDKSLYLDRWRPGVFGLPGSGGGSLLLWIPRSTEGGHLEMHVRVNVS</sequence>
<name>A0AAD9LLG6_9STRA</name>